<sequence>MADTTKKRKKGSISEEDVSTLLQRYSSQTVLALLQEVAVVSERKIDWNAMVKNTSTGISNPREYQKLWRHLAYRDDLVDSLNNAANPLVININPIINRTCAYASLLTYIDDA</sequence>
<evidence type="ECO:0000313" key="2">
    <source>
        <dbReference type="Proteomes" id="UP000834106"/>
    </source>
</evidence>
<dbReference type="Proteomes" id="UP000834106">
    <property type="component" value="Chromosome 2"/>
</dbReference>
<dbReference type="PANTHER" id="PTHR47206:SF1">
    <property type="entry name" value="HOMEODOMAIN-LIKE SUPERFAMILY PROTEIN"/>
    <property type="match status" value="1"/>
</dbReference>
<organism evidence="1 2">
    <name type="scientific">Fraxinus pennsylvanica</name>
    <dbReference type="NCBI Taxonomy" id="56036"/>
    <lineage>
        <taxon>Eukaryota</taxon>
        <taxon>Viridiplantae</taxon>
        <taxon>Streptophyta</taxon>
        <taxon>Embryophyta</taxon>
        <taxon>Tracheophyta</taxon>
        <taxon>Spermatophyta</taxon>
        <taxon>Magnoliopsida</taxon>
        <taxon>eudicotyledons</taxon>
        <taxon>Gunneridae</taxon>
        <taxon>Pentapetalae</taxon>
        <taxon>asterids</taxon>
        <taxon>lamiids</taxon>
        <taxon>Lamiales</taxon>
        <taxon>Oleaceae</taxon>
        <taxon>Oleeae</taxon>
        <taxon>Fraxinus</taxon>
    </lineage>
</organism>
<name>A0AAD2DIS8_9LAMI</name>
<evidence type="ECO:0000313" key="1">
    <source>
        <dbReference type="EMBL" id="CAI9755574.1"/>
    </source>
</evidence>
<dbReference type="AlphaFoldDB" id="A0AAD2DIS8"/>
<protein>
    <submittedName>
        <fullName evidence="1">Uncharacterized protein</fullName>
    </submittedName>
</protein>
<proteinExistence type="predicted"/>
<reference evidence="1" key="1">
    <citation type="submission" date="2023-05" db="EMBL/GenBank/DDBJ databases">
        <authorList>
            <person name="Huff M."/>
        </authorList>
    </citation>
    <scope>NUCLEOTIDE SEQUENCE</scope>
</reference>
<dbReference type="PANTHER" id="PTHR47206">
    <property type="entry name" value="HOMEODOMAIN-LIKE SUPERFAMILY PROTEIN"/>
    <property type="match status" value="1"/>
</dbReference>
<gene>
    <name evidence="1" type="ORF">FPE_LOCUS3005</name>
</gene>
<keyword evidence="2" id="KW-1185">Reference proteome</keyword>
<dbReference type="EMBL" id="OU503037">
    <property type="protein sequence ID" value="CAI9755574.1"/>
    <property type="molecule type" value="Genomic_DNA"/>
</dbReference>
<accession>A0AAD2DIS8</accession>